<keyword evidence="2" id="KW-0960">Knottin</keyword>
<sequence length="68" mass="7044">MRFSILATLALLGVAIAMPQQPEGGKGDEVKTIPVGAPCTKDGSMGICEGGFCLQDEKDSQGTCQTQN</sequence>
<feature type="chain" id="PRO_5025005804" evidence="4">
    <location>
        <begin position="18"/>
        <end position="68"/>
    </location>
</feature>
<keyword evidence="6" id="KW-1185">Reference proteome</keyword>
<protein>
    <submittedName>
        <fullName evidence="5">Uncharacterized protein</fullName>
    </submittedName>
</protein>
<dbReference type="EMBL" id="ML742068">
    <property type="protein sequence ID" value="KAE8151571.1"/>
    <property type="molecule type" value="Genomic_DNA"/>
</dbReference>
<dbReference type="OrthoDB" id="4233515at2759"/>
<organism evidence="5 6">
    <name type="scientific">Aspergillus avenaceus</name>
    <dbReference type="NCBI Taxonomy" id="36643"/>
    <lineage>
        <taxon>Eukaryota</taxon>
        <taxon>Fungi</taxon>
        <taxon>Dikarya</taxon>
        <taxon>Ascomycota</taxon>
        <taxon>Pezizomycotina</taxon>
        <taxon>Eurotiomycetes</taxon>
        <taxon>Eurotiomycetidae</taxon>
        <taxon>Eurotiales</taxon>
        <taxon>Aspergillaceae</taxon>
        <taxon>Aspergillus</taxon>
        <taxon>Aspergillus subgen. Circumdati</taxon>
    </lineage>
</organism>
<gene>
    <name evidence="5" type="ORF">BDV25DRAFT_152458</name>
</gene>
<evidence type="ECO:0000256" key="2">
    <source>
        <dbReference type="ARBA" id="ARBA00022854"/>
    </source>
</evidence>
<feature type="signal peptide" evidence="4">
    <location>
        <begin position="1"/>
        <end position="17"/>
    </location>
</feature>
<dbReference type="AlphaFoldDB" id="A0A5N6TZY9"/>
<keyword evidence="3" id="KW-1015">Disulfide bond</keyword>
<evidence type="ECO:0000256" key="3">
    <source>
        <dbReference type="ARBA" id="ARBA00023157"/>
    </source>
</evidence>
<dbReference type="InterPro" id="IPR024206">
    <property type="entry name" value="Gurmarin/antimicrobial_peptd"/>
</dbReference>
<evidence type="ECO:0000256" key="1">
    <source>
        <dbReference type="ARBA" id="ARBA00022529"/>
    </source>
</evidence>
<dbReference type="Pfam" id="PF11410">
    <property type="entry name" value="Antifungal_pept"/>
    <property type="match status" value="1"/>
</dbReference>
<keyword evidence="1" id="KW-0929">Antimicrobial</keyword>
<evidence type="ECO:0000313" key="6">
    <source>
        <dbReference type="Proteomes" id="UP000325780"/>
    </source>
</evidence>
<dbReference type="Proteomes" id="UP000325780">
    <property type="component" value="Unassembled WGS sequence"/>
</dbReference>
<dbReference type="SUPFAM" id="SSF57048">
    <property type="entry name" value="Gurmarin-like"/>
    <property type="match status" value="1"/>
</dbReference>
<evidence type="ECO:0000256" key="4">
    <source>
        <dbReference type="SAM" id="SignalP"/>
    </source>
</evidence>
<proteinExistence type="predicted"/>
<name>A0A5N6TZY9_ASPAV</name>
<keyword evidence="4" id="KW-0732">Signal</keyword>
<reference evidence="5 6" key="1">
    <citation type="submission" date="2019-04" db="EMBL/GenBank/DDBJ databases">
        <title>Friends and foes A comparative genomics study of 23 Aspergillus species from section Flavi.</title>
        <authorList>
            <consortium name="DOE Joint Genome Institute"/>
            <person name="Kjaerbolling I."/>
            <person name="Vesth T."/>
            <person name="Frisvad J.C."/>
            <person name="Nybo J.L."/>
            <person name="Theobald S."/>
            <person name="Kildgaard S."/>
            <person name="Isbrandt T."/>
            <person name="Kuo A."/>
            <person name="Sato A."/>
            <person name="Lyhne E.K."/>
            <person name="Kogle M.E."/>
            <person name="Wiebenga A."/>
            <person name="Kun R.S."/>
            <person name="Lubbers R.J."/>
            <person name="Makela M.R."/>
            <person name="Barry K."/>
            <person name="Chovatia M."/>
            <person name="Clum A."/>
            <person name="Daum C."/>
            <person name="Haridas S."/>
            <person name="He G."/>
            <person name="LaButti K."/>
            <person name="Lipzen A."/>
            <person name="Mondo S."/>
            <person name="Riley R."/>
            <person name="Salamov A."/>
            <person name="Simmons B.A."/>
            <person name="Magnuson J.K."/>
            <person name="Henrissat B."/>
            <person name="Mortensen U.H."/>
            <person name="Larsen T.O."/>
            <person name="Devries R.P."/>
            <person name="Grigoriev I.V."/>
            <person name="Machida M."/>
            <person name="Baker S.E."/>
            <person name="Andersen M.R."/>
        </authorList>
    </citation>
    <scope>NUCLEOTIDE SEQUENCE [LARGE SCALE GENOMIC DNA]</scope>
    <source>
        <strain evidence="5 6">IBT 18842</strain>
    </source>
</reference>
<dbReference type="InterPro" id="IPR009101">
    <property type="entry name" value="Gurmarin/antifun_pep"/>
</dbReference>
<accession>A0A5N6TZY9</accession>
<evidence type="ECO:0000313" key="5">
    <source>
        <dbReference type="EMBL" id="KAE8151571.1"/>
    </source>
</evidence>